<sequence>MGDDLDRLERLSTDELRERAFALAKHRWDVQFFWRLLRSIPAAEAAAGHLEASEAGIATASARVSEALSAEGDPEVQEALRPLYIAYLSEHGDG</sequence>
<accession>A0ABT4TVR3</accession>
<evidence type="ECO:0000313" key="1">
    <source>
        <dbReference type="EMBL" id="MDA2808762.1"/>
    </source>
</evidence>
<dbReference type="RefSeq" id="WP_270681349.1">
    <property type="nucleotide sequence ID" value="NZ_JAQFWP010000103.1"/>
</dbReference>
<comment type="caution">
    <text evidence="1">The sequence shown here is derived from an EMBL/GenBank/DDBJ whole genome shotgun (WGS) entry which is preliminary data.</text>
</comment>
<protein>
    <submittedName>
        <fullName evidence="1">Uncharacterized protein</fullName>
    </submittedName>
</protein>
<keyword evidence="2" id="KW-1185">Reference proteome</keyword>
<organism evidence="1 2">
    <name type="scientific">Nocardiopsis suaedae</name>
    <dbReference type="NCBI Taxonomy" id="3018444"/>
    <lineage>
        <taxon>Bacteria</taxon>
        <taxon>Bacillati</taxon>
        <taxon>Actinomycetota</taxon>
        <taxon>Actinomycetes</taxon>
        <taxon>Streptosporangiales</taxon>
        <taxon>Nocardiopsidaceae</taxon>
        <taxon>Nocardiopsis</taxon>
    </lineage>
</organism>
<dbReference type="Proteomes" id="UP001165685">
    <property type="component" value="Unassembled WGS sequence"/>
</dbReference>
<reference evidence="1" key="1">
    <citation type="submission" date="2023-01" db="EMBL/GenBank/DDBJ databases">
        <title>Draft genome sequence of Nocardiopsis sp. LSu2-4 isolated from halophytes.</title>
        <authorList>
            <person name="Duangmal K."/>
            <person name="Chantavorakit T."/>
        </authorList>
    </citation>
    <scope>NUCLEOTIDE SEQUENCE</scope>
    <source>
        <strain evidence="1">LSu2-4</strain>
    </source>
</reference>
<proteinExistence type="predicted"/>
<gene>
    <name evidence="1" type="ORF">O4U47_29925</name>
</gene>
<evidence type="ECO:0000313" key="2">
    <source>
        <dbReference type="Proteomes" id="UP001165685"/>
    </source>
</evidence>
<name>A0ABT4TVR3_9ACTN</name>
<dbReference type="EMBL" id="JAQFWP010000103">
    <property type="protein sequence ID" value="MDA2808762.1"/>
    <property type="molecule type" value="Genomic_DNA"/>
</dbReference>